<evidence type="ECO:0000313" key="6">
    <source>
        <dbReference type="Proteomes" id="UP000070549"/>
    </source>
</evidence>
<dbReference type="PIRSF" id="PIRSF004884">
    <property type="entry name" value="Sugar_kin_arch"/>
    <property type="match status" value="1"/>
</dbReference>
<feature type="domain" description="GHMP kinase C-terminal" evidence="4">
    <location>
        <begin position="211"/>
        <end position="294"/>
    </location>
</feature>
<comment type="function">
    <text evidence="2">Catalyzes the condensation of 4-aminobenzoate (pABA) with 5-phospho-alpha-D-ribose 1-diphosphate (PRPP) to produce beta-ribofuranosylaminobenzene 5'-phosphate (beta-RFA-P).</text>
</comment>
<protein>
    <recommendedName>
        <fullName evidence="2">Beta-ribofuranosylaminobenzene 5'-phosphate synthase</fullName>
        <shortName evidence="2">Beta-RFA-P synthase</shortName>
        <ecNumber evidence="2">2.4.2.54</ecNumber>
    </recommendedName>
</protein>
<reference evidence="5 6" key="1">
    <citation type="journal article" date="2016" name="Sci. Rep.">
        <title>Metabolic traits of an uncultured archaeal lineage -MSBL1- from brine pools of the Red Sea.</title>
        <authorList>
            <person name="Mwirichia R."/>
            <person name="Alam I."/>
            <person name="Rashid M."/>
            <person name="Vinu M."/>
            <person name="Ba-Alawi W."/>
            <person name="Anthony Kamau A."/>
            <person name="Kamanda Ngugi D."/>
            <person name="Goker M."/>
            <person name="Klenk H.P."/>
            <person name="Bajic V."/>
            <person name="Stingl U."/>
        </authorList>
    </citation>
    <scope>NUCLEOTIDE SEQUENCE [LARGE SCALE GENOMIC DNA]</scope>
    <source>
        <strain evidence="5">SCGC-AAA382A03</strain>
    </source>
</reference>
<organism evidence="5 6">
    <name type="scientific">candidate division MSBL1 archaeon SCGC-AAA382A03</name>
    <dbReference type="NCBI Taxonomy" id="1698278"/>
    <lineage>
        <taxon>Archaea</taxon>
        <taxon>Methanobacteriati</taxon>
        <taxon>Methanobacteriota</taxon>
        <taxon>candidate division MSBL1</taxon>
    </lineage>
</organism>
<dbReference type="Proteomes" id="UP000070549">
    <property type="component" value="Unassembled WGS sequence"/>
</dbReference>
<evidence type="ECO:0000259" key="3">
    <source>
        <dbReference type="Pfam" id="PF00288"/>
    </source>
</evidence>
<dbReference type="GO" id="GO:0005524">
    <property type="term" value="F:ATP binding"/>
    <property type="evidence" value="ECO:0007669"/>
    <property type="project" value="UniProtKB-UniRule"/>
</dbReference>
<dbReference type="InterPro" id="IPR013750">
    <property type="entry name" value="GHMP_kinase_C_dom"/>
</dbReference>
<evidence type="ECO:0000256" key="1">
    <source>
        <dbReference type="ARBA" id="ARBA00022679"/>
    </source>
</evidence>
<name>A0A133VDG7_9EURY</name>
<keyword evidence="2" id="KW-0328">Glycosyltransferase</keyword>
<dbReference type="NCBIfam" id="TIGR00144">
    <property type="entry name" value="beta_RFAP_syn"/>
    <property type="match status" value="1"/>
</dbReference>
<comment type="caution">
    <text evidence="5">The sequence shown here is derived from an EMBL/GenBank/DDBJ whole genome shotgun (WGS) entry which is preliminary data.</text>
</comment>
<dbReference type="EMBL" id="LHYC01000062">
    <property type="protein sequence ID" value="KXB04496.1"/>
    <property type="molecule type" value="Genomic_DNA"/>
</dbReference>
<dbReference type="UniPathway" id="UPA00065"/>
<comment type="pathway">
    <text evidence="2">Cofactor biosynthesis; 5,6,7,8-tetrahydromethanopterin biosynthesis.</text>
</comment>
<dbReference type="SUPFAM" id="SSF54211">
    <property type="entry name" value="Ribosomal protein S5 domain 2-like"/>
    <property type="match status" value="1"/>
</dbReference>
<dbReference type="Pfam" id="PF00288">
    <property type="entry name" value="GHMP_kinases_N"/>
    <property type="match status" value="1"/>
</dbReference>
<keyword evidence="6" id="KW-1185">Reference proteome</keyword>
<keyword evidence="1 2" id="KW-0808">Transferase</keyword>
<comment type="subunit">
    <text evidence="2">Homodimer.</text>
</comment>
<accession>A0A133VDG7</accession>
<gene>
    <name evidence="5" type="ORF">AKJ49_02055</name>
</gene>
<dbReference type="PANTHER" id="PTHR20861">
    <property type="entry name" value="HOMOSERINE/4-DIPHOSPHOCYTIDYL-2-C-METHYL-D-ERYTHRITOL KINASE"/>
    <property type="match status" value="1"/>
</dbReference>
<dbReference type="AlphaFoldDB" id="A0A133VDG7"/>
<proteinExistence type="inferred from homology"/>
<dbReference type="PATRIC" id="fig|1698278.3.peg.440"/>
<dbReference type="InterPro" id="IPR014721">
    <property type="entry name" value="Ribsml_uS5_D2-typ_fold_subgr"/>
</dbReference>
<comment type="catalytic activity">
    <reaction evidence="2">
        <text>5-phospho-alpha-D-ribose 1-diphosphate + 4-hydroxybenzoate + H(+) = 4-(beta-D-ribofuranosyl)phenol 5'-phosphate + CO2 + diphosphate</text>
        <dbReference type="Rhea" id="RHEA:48556"/>
        <dbReference type="ChEBI" id="CHEBI:15378"/>
        <dbReference type="ChEBI" id="CHEBI:16526"/>
        <dbReference type="ChEBI" id="CHEBI:17879"/>
        <dbReference type="ChEBI" id="CHEBI:33019"/>
        <dbReference type="ChEBI" id="CHEBI:58017"/>
        <dbReference type="ChEBI" id="CHEBI:82767"/>
        <dbReference type="EC" id="2.4.2.54"/>
    </reaction>
</comment>
<dbReference type="PANTHER" id="PTHR20861:SF6">
    <property type="entry name" value="BETA-RIBOFURANOSYLPHENOL 5'-PHOSPHATE SYNTHASE"/>
    <property type="match status" value="1"/>
</dbReference>
<dbReference type="Pfam" id="PF08544">
    <property type="entry name" value="GHMP_kinases_C"/>
    <property type="match status" value="1"/>
</dbReference>
<dbReference type="GO" id="GO:0043793">
    <property type="term" value="F:beta-ribofuranosylaminobenzene 5'-phosphate synthase activity"/>
    <property type="evidence" value="ECO:0007669"/>
    <property type="project" value="UniProtKB-EC"/>
</dbReference>
<dbReference type="InterPro" id="IPR004422">
    <property type="entry name" value="RFAP_synthase"/>
</dbReference>
<dbReference type="Gene3D" id="3.30.230.10">
    <property type="match status" value="1"/>
</dbReference>
<evidence type="ECO:0000259" key="4">
    <source>
        <dbReference type="Pfam" id="PF08544"/>
    </source>
</evidence>
<keyword evidence="5" id="KW-0418">Kinase</keyword>
<dbReference type="EC" id="2.4.2.54" evidence="2"/>
<feature type="domain" description="GHMP kinase N-terminal" evidence="3">
    <location>
        <begin position="60"/>
        <end position="119"/>
    </location>
</feature>
<evidence type="ECO:0000256" key="2">
    <source>
        <dbReference type="PIRNR" id="PIRNR004884"/>
    </source>
</evidence>
<dbReference type="InterPro" id="IPR020568">
    <property type="entry name" value="Ribosomal_Su5_D2-typ_SF"/>
</dbReference>
<dbReference type="InterPro" id="IPR006204">
    <property type="entry name" value="GHMP_kinase_N_dom"/>
</dbReference>
<comment type="similarity">
    <text evidence="2">Belongs to the beta-RFA-P synthase family.</text>
</comment>
<dbReference type="GO" id="GO:0016301">
    <property type="term" value="F:kinase activity"/>
    <property type="evidence" value="ECO:0007669"/>
    <property type="project" value="UniProtKB-KW"/>
</dbReference>
<evidence type="ECO:0000313" key="5">
    <source>
        <dbReference type="EMBL" id="KXB04496.1"/>
    </source>
</evidence>
<sequence>MDKVTVTAPGHLHAGNFDLSGDLGRLYGTVGFALEQPTLEIEAKRSGEILTKDKDAHLYAERFIEKYDLPGAEIEVNRALPKYVGIGHHTTLALSIGKGLSRLHNLSLSMEEIAQTMKRGLITALGTYACKSGGFIVEGGFRIEEMEKMVPPLIFRRKIPENWYFVVGIPNASRDEIAEMRKDEEDEILKNLRSMSEELSAELSRIVLVKMIPAIMERDIEVFGDSLSDFNSKLGTVWSDYQEGIYCNDVVKRGVEILKDRAYCACQSSWGPTFYGIVDDESDAARLTEDLKDLLEDNGGGDIFYTKGRNEGLELS</sequence>